<dbReference type="InterPro" id="IPR022551">
    <property type="entry name" value="BrxC"/>
</dbReference>
<dbReference type="EMBL" id="JACOME010000008">
    <property type="protein sequence ID" value="MBC3847994.1"/>
    <property type="molecule type" value="Genomic_DNA"/>
</dbReference>
<organism evidence="1 2">
    <name type="scientific">Winogradskyella echinorum</name>
    <dbReference type="NCBI Taxonomy" id="538189"/>
    <lineage>
        <taxon>Bacteria</taxon>
        <taxon>Pseudomonadati</taxon>
        <taxon>Bacteroidota</taxon>
        <taxon>Flavobacteriia</taxon>
        <taxon>Flavobacteriales</taxon>
        <taxon>Flavobacteriaceae</taxon>
        <taxon>Winogradskyella</taxon>
    </lineage>
</organism>
<protein>
    <submittedName>
        <fullName evidence="1">Bacillithiol system redox-active protein YtxJ</fullName>
    </submittedName>
</protein>
<comment type="caution">
    <text evidence="1">The sequence shown here is derived from an EMBL/GenBank/DDBJ whole genome shotgun (WGS) entry which is preliminary data.</text>
</comment>
<dbReference type="Gene3D" id="3.40.30.10">
    <property type="entry name" value="Glutaredoxin"/>
    <property type="match status" value="1"/>
</dbReference>
<dbReference type="Proteomes" id="UP000607435">
    <property type="component" value="Unassembled WGS sequence"/>
</dbReference>
<proteinExistence type="predicted"/>
<gene>
    <name evidence="1" type="primary">ytxJ</name>
    <name evidence="1" type="ORF">H6H04_16485</name>
</gene>
<reference evidence="1 2" key="1">
    <citation type="submission" date="2020-08" db="EMBL/GenBank/DDBJ databases">
        <title>Winogradskyella ouciana sp. nov., isolated from the hadal seawater of the Mariana Trench.</title>
        <authorList>
            <person name="He X."/>
        </authorList>
    </citation>
    <scope>NUCLEOTIDE SEQUENCE [LARGE SCALE GENOMIC DNA]</scope>
    <source>
        <strain evidence="1 2">KCTC 22026</strain>
    </source>
</reference>
<evidence type="ECO:0000313" key="1">
    <source>
        <dbReference type="EMBL" id="MBC3847994.1"/>
    </source>
</evidence>
<sequence>MGIFNKLFNGSSEPKEEKVLPWIPLNTIEQLDVITEKSKTKTQLIFKHSTRCGISRMVMNQFVSAFDVDNNVDLYYLDLISYRDVSNEVGYKFQVMHQSPQLLVIKNGVVVAHASHGAINEMDINRFV</sequence>
<dbReference type="InterPro" id="IPR036249">
    <property type="entry name" value="Thioredoxin-like_sf"/>
</dbReference>
<dbReference type="NCBIfam" id="TIGR04019">
    <property type="entry name" value="B_thiol_YtxJ"/>
    <property type="match status" value="1"/>
</dbReference>
<evidence type="ECO:0000313" key="2">
    <source>
        <dbReference type="Proteomes" id="UP000607435"/>
    </source>
</evidence>
<keyword evidence="2" id="KW-1185">Reference proteome</keyword>
<dbReference type="SUPFAM" id="SSF52833">
    <property type="entry name" value="Thioredoxin-like"/>
    <property type="match status" value="1"/>
</dbReference>
<name>A0ABR6Y5L5_9FLAO</name>
<dbReference type="RefSeq" id="WP_186847095.1">
    <property type="nucleotide sequence ID" value="NZ_JACOME010000008.1"/>
</dbReference>
<dbReference type="Pfam" id="PF11009">
    <property type="entry name" value="BrxC"/>
    <property type="match status" value="1"/>
</dbReference>
<accession>A0ABR6Y5L5</accession>